<evidence type="ECO:0000256" key="3">
    <source>
        <dbReference type="ARBA" id="ARBA00022741"/>
    </source>
</evidence>
<keyword evidence="6" id="KW-0812">Transmembrane</keyword>
<sequence length="120" mass="12706">MLRSCANATHIVAVEIFLSLLFLSWELDLFELIHRSALMRSIGGGENKSCAGQKLSGVAGSPAFVAAPEVLLGDYSEKVDIWVAGVLLHLLLVGGLPFDGGSLEAVFEAIKKTELGFTCG</sequence>
<dbReference type="OrthoDB" id="1738954at2759"/>
<dbReference type="GO" id="GO:0005524">
    <property type="term" value="F:ATP binding"/>
    <property type="evidence" value="ECO:0007669"/>
    <property type="project" value="UniProtKB-KW"/>
</dbReference>
<keyword evidence="6" id="KW-1133">Transmembrane helix</keyword>
<dbReference type="PANTHER" id="PTHR24349">
    <property type="entry name" value="SERINE/THREONINE-PROTEIN KINASE"/>
    <property type="match status" value="1"/>
</dbReference>
<keyword evidence="6" id="KW-0472">Membrane</keyword>
<proteinExistence type="predicted"/>
<evidence type="ECO:0000259" key="7">
    <source>
        <dbReference type="PROSITE" id="PS50011"/>
    </source>
</evidence>
<dbReference type="Gene3D" id="1.10.510.10">
    <property type="entry name" value="Transferase(Phosphotransferase) domain 1"/>
    <property type="match status" value="1"/>
</dbReference>
<feature type="transmembrane region" description="Helical" evidence="6">
    <location>
        <begin position="7"/>
        <end position="25"/>
    </location>
</feature>
<dbReference type="SUPFAM" id="SSF56112">
    <property type="entry name" value="Protein kinase-like (PK-like)"/>
    <property type="match status" value="1"/>
</dbReference>
<dbReference type="InterPro" id="IPR011009">
    <property type="entry name" value="Kinase-like_dom_sf"/>
</dbReference>
<evidence type="ECO:0000313" key="9">
    <source>
        <dbReference type="Proteomes" id="UP001055439"/>
    </source>
</evidence>
<evidence type="ECO:0000256" key="2">
    <source>
        <dbReference type="ARBA" id="ARBA00022679"/>
    </source>
</evidence>
<evidence type="ECO:0000256" key="1">
    <source>
        <dbReference type="ARBA" id="ARBA00022527"/>
    </source>
</evidence>
<keyword evidence="5" id="KW-0067">ATP-binding</keyword>
<evidence type="ECO:0000313" key="8">
    <source>
        <dbReference type="EMBL" id="URD74152.1"/>
    </source>
</evidence>
<gene>
    <name evidence="8" type="ORF">MUK42_35103</name>
</gene>
<protein>
    <recommendedName>
        <fullName evidence="7">Protein kinase domain-containing protein</fullName>
    </recommendedName>
</protein>
<organism evidence="8 9">
    <name type="scientific">Musa troglodytarum</name>
    <name type="common">fe'i banana</name>
    <dbReference type="NCBI Taxonomy" id="320322"/>
    <lineage>
        <taxon>Eukaryota</taxon>
        <taxon>Viridiplantae</taxon>
        <taxon>Streptophyta</taxon>
        <taxon>Embryophyta</taxon>
        <taxon>Tracheophyta</taxon>
        <taxon>Spermatophyta</taxon>
        <taxon>Magnoliopsida</taxon>
        <taxon>Liliopsida</taxon>
        <taxon>Zingiberales</taxon>
        <taxon>Musaceae</taxon>
        <taxon>Musa</taxon>
    </lineage>
</organism>
<dbReference type="GO" id="GO:0004674">
    <property type="term" value="F:protein serine/threonine kinase activity"/>
    <property type="evidence" value="ECO:0007669"/>
    <property type="project" value="UniProtKB-KW"/>
</dbReference>
<name>A0A9E7EC09_9LILI</name>
<keyword evidence="1" id="KW-0723">Serine/threonine-protein kinase</keyword>
<keyword evidence="4" id="KW-0418">Kinase</keyword>
<dbReference type="EMBL" id="CP097502">
    <property type="protein sequence ID" value="URD74152.1"/>
    <property type="molecule type" value="Genomic_DNA"/>
</dbReference>
<feature type="non-terminal residue" evidence="8">
    <location>
        <position position="120"/>
    </location>
</feature>
<feature type="domain" description="Protein kinase" evidence="7">
    <location>
        <begin position="1"/>
        <end position="120"/>
    </location>
</feature>
<dbReference type="InterPro" id="IPR050205">
    <property type="entry name" value="CDPK_Ser/Thr_kinases"/>
</dbReference>
<dbReference type="AlphaFoldDB" id="A0A9E7EC09"/>
<feature type="transmembrane region" description="Helical" evidence="6">
    <location>
        <begin position="81"/>
        <end position="98"/>
    </location>
</feature>
<reference evidence="8" key="1">
    <citation type="submission" date="2022-05" db="EMBL/GenBank/DDBJ databases">
        <title>The Musa troglodytarum L. genome provides insights into the mechanism of non-climacteric behaviour and enrichment of carotenoids.</title>
        <authorList>
            <person name="Wang J."/>
        </authorList>
    </citation>
    <scope>NUCLEOTIDE SEQUENCE</scope>
    <source>
        <tissue evidence="8">Leaf</tissue>
    </source>
</reference>
<keyword evidence="9" id="KW-1185">Reference proteome</keyword>
<keyword evidence="3" id="KW-0547">Nucleotide-binding</keyword>
<evidence type="ECO:0000256" key="5">
    <source>
        <dbReference type="ARBA" id="ARBA00022840"/>
    </source>
</evidence>
<evidence type="ECO:0000256" key="6">
    <source>
        <dbReference type="SAM" id="Phobius"/>
    </source>
</evidence>
<keyword evidence="2" id="KW-0808">Transferase</keyword>
<dbReference type="Proteomes" id="UP001055439">
    <property type="component" value="Chromosome 1"/>
</dbReference>
<accession>A0A9E7EC09</accession>
<evidence type="ECO:0000256" key="4">
    <source>
        <dbReference type="ARBA" id="ARBA00022777"/>
    </source>
</evidence>
<dbReference type="InterPro" id="IPR000719">
    <property type="entry name" value="Prot_kinase_dom"/>
</dbReference>
<dbReference type="PROSITE" id="PS50011">
    <property type="entry name" value="PROTEIN_KINASE_DOM"/>
    <property type="match status" value="1"/>
</dbReference>